<feature type="transmembrane region" description="Helical" evidence="6">
    <location>
        <begin position="67"/>
        <end position="84"/>
    </location>
</feature>
<evidence type="ECO:0000256" key="5">
    <source>
        <dbReference type="ARBA" id="ARBA00023136"/>
    </source>
</evidence>
<keyword evidence="2" id="KW-1003">Cell membrane</keyword>
<evidence type="ECO:0000313" key="8">
    <source>
        <dbReference type="Proteomes" id="UP000821598"/>
    </source>
</evidence>
<dbReference type="InterPro" id="IPR043428">
    <property type="entry name" value="LivM-like"/>
</dbReference>
<feature type="transmembrane region" description="Helical" evidence="6">
    <location>
        <begin position="35"/>
        <end position="55"/>
    </location>
</feature>
<gene>
    <name evidence="7" type="ORF">FSB64_10775</name>
</gene>
<reference evidence="7 8" key="1">
    <citation type="submission" date="2019-08" db="EMBL/GenBank/DDBJ databases">
        <title>Paraburkholderia simonii sp. nov. and P. youngii sp. nov. Brazilian and Mexican Mimosa-associated rhizobia.</title>
        <authorList>
            <person name="Mavima L."/>
            <person name="Beukes C.W."/>
            <person name="Palmer M."/>
            <person name="De Meyer S.E."/>
            <person name="James E.K."/>
            <person name="Maluk M."/>
            <person name="Avontuur J.R."/>
            <person name="Chan W.Y."/>
            <person name="Venter S.N."/>
            <person name="Steenkamp E.T."/>
        </authorList>
    </citation>
    <scope>NUCLEOTIDE SEQUENCE [LARGE SCALE GENOMIC DNA]</scope>
    <source>
        <strain evidence="7 8">JPY454</strain>
    </source>
</reference>
<dbReference type="EMBL" id="VOMC01000009">
    <property type="protein sequence ID" value="NVI04252.1"/>
    <property type="molecule type" value="Genomic_DNA"/>
</dbReference>
<feature type="transmembrane region" description="Helical" evidence="6">
    <location>
        <begin position="116"/>
        <end position="134"/>
    </location>
</feature>
<feature type="transmembrane region" description="Helical" evidence="6">
    <location>
        <begin position="90"/>
        <end position="109"/>
    </location>
</feature>
<dbReference type="RefSeq" id="WP_176366582.1">
    <property type="nucleotide sequence ID" value="NZ_VOMC01000009.1"/>
</dbReference>
<feature type="transmembrane region" description="Helical" evidence="6">
    <location>
        <begin position="12"/>
        <end position="29"/>
    </location>
</feature>
<comment type="caution">
    <text evidence="7">The sequence shown here is derived from an EMBL/GenBank/DDBJ whole genome shotgun (WGS) entry which is preliminary data.</text>
</comment>
<dbReference type="InterPro" id="IPR001851">
    <property type="entry name" value="ABC_transp_permease"/>
</dbReference>
<evidence type="ECO:0000256" key="2">
    <source>
        <dbReference type="ARBA" id="ARBA00022475"/>
    </source>
</evidence>
<keyword evidence="8" id="KW-1185">Reference proteome</keyword>
<dbReference type="PANTHER" id="PTHR30482">
    <property type="entry name" value="HIGH-AFFINITY BRANCHED-CHAIN AMINO ACID TRANSPORT SYSTEM PERMEASE"/>
    <property type="match status" value="1"/>
</dbReference>
<organism evidence="7 8">
    <name type="scientific">Paraburkholderia youngii</name>
    <dbReference type="NCBI Taxonomy" id="2782701"/>
    <lineage>
        <taxon>Bacteria</taxon>
        <taxon>Pseudomonadati</taxon>
        <taxon>Pseudomonadota</taxon>
        <taxon>Betaproteobacteria</taxon>
        <taxon>Burkholderiales</taxon>
        <taxon>Burkholderiaceae</taxon>
        <taxon>Paraburkholderia</taxon>
    </lineage>
</organism>
<evidence type="ECO:0000256" key="4">
    <source>
        <dbReference type="ARBA" id="ARBA00022989"/>
    </source>
</evidence>
<feature type="transmembrane region" description="Helical" evidence="6">
    <location>
        <begin position="218"/>
        <end position="239"/>
    </location>
</feature>
<keyword evidence="5 6" id="KW-0472">Membrane</keyword>
<keyword evidence="3 6" id="KW-0812">Transmembrane</keyword>
<comment type="subcellular location">
    <subcellularLocation>
        <location evidence="1">Cell membrane</location>
        <topology evidence="1">Multi-pass membrane protein</topology>
    </subcellularLocation>
</comment>
<evidence type="ECO:0000313" key="7">
    <source>
        <dbReference type="EMBL" id="NVI04252.1"/>
    </source>
</evidence>
<name>A0ABX2NIQ2_9BURK</name>
<dbReference type="CDD" id="cd06581">
    <property type="entry name" value="TM_PBP1_LivM_like"/>
    <property type="match status" value="1"/>
</dbReference>
<dbReference type="Proteomes" id="UP000821598">
    <property type="component" value="Unassembled WGS sequence"/>
</dbReference>
<evidence type="ECO:0000256" key="3">
    <source>
        <dbReference type="ARBA" id="ARBA00022692"/>
    </source>
</evidence>
<keyword evidence="4 6" id="KW-1133">Transmembrane helix</keyword>
<feature type="transmembrane region" description="Helical" evidence="6">
    <location>
        <begin position="169"/>
        <end position="189"/>
    </location>
</feature>
<evidence type="ECO:0000256" key="6">
    <source>
        <dbReference type="SAM" id="Phobius"/>
    </source>
</evidence>
<protein>
    <submittedName>
        <fullName evidence="7">Branched-chain amino acid ABC transporter permease</fullName>
    </submittedName>
</protein>
<evidence type="ECO:0000256" key="1">
    <source>
        <dbReference type="ARBA" id="ARBA00004651"/>
    </source>
</evidence>
<accession>A0ABX2NIQ2</accession>
<sequence>MSAARQARHRRLITLAAIWAVLLLAPYWMPPLGGYTALGTRVLVLGLAAMSVNFLLGFTGVLSFGHAAYFGLGAYGAGLALKFVAPSTTFALLCGTLLGGIAGALLGALCARRRGVYFAMVTIAFGQVFYYIAFQWSSLTGGDDGLRGFSRVPLHLGITTIDILSNADAFYYFVLFCLALAVGLMGFILRSPFGRTMIAIRENERRARFLGIPADRHIWIAFTLSCFFMGFAGALYALLNNFADPRGLHFSQSGDFVMMAVMGGMRSLWGPLLGAAVFVVLQDYLSSITVNWMSFVGMLFIAIVLFFPRGLLGVLRRRSES</sequence>
<dbReference type="PANTHER" id="PTHR30482:SF17">
    <property type="entry name" value="ABC TRANSPORTER ATP-BINDING PROTEIN"/>
    <property type="match status" value="1"/>
</dbReference>
<proteinExistence type="predicted"/>
<dbReference type="Pfam" id="PF02653">
    <property type="entry name" value="BPD_transp_2"/>
    <property type="match status" value="1"/>
</dbReference>
<feature type="transmembrane region" description="Helical" evidence="6">
    <location>
        <begin position="288"/>
        <end position="307"/>
    </location>
</feature>
<feature type="transmembrane region" description="Helical" evidence="6">
    <location>
        <begin position="259"/>
        <end position="281"/>
    </location>
</feature>